<evidence type="ECO:0000313" key="4">
    <source>
        <dbReference type="Proteomes" id="UP000663836"/>
    </source>
</evidence>
<evidence type="ECO:0000313" key="3">
    <source>
        <dbReference type="EMBL" id="CAF4203588.1"/>
    </source>
</evidence>
<name>A0A820C8R5_9BILA</name>
<dbReference type="Proteomes" id="UP000663836">
    <property type="component" value="Unassembled WGS sequence"/>
</dbReference>
<gene>
    <name evidence="3" type="ORF">JBS370_LOCUS36637</name>
    <name evidence="2" type="ORF">ZHD862_LOCUS11185</name>
</gene>
<dbReference type="EMBL" id="CAJNOT010000416">
    <property type="protein sequence ID" value="CAF0974676.1"/>
    <property type="molecule type" value="Genomic_DNA"/>
</dbReference>
<dbReference type="PROSITE" id="PS50181">
    <property type="entry name" value="FBOX"/>
    <property type="match status" value="1"/>
</dbReference>
<proteinExistence type="predicted"/>
<sequence>MFNSCFELNDFSDEILMIILKKLNNFDVLYSLRGVSQRINNVVHDPIFTSRLTFVKWLSHHFVDLLCCNMILDRFCLQILPEINNKIQWLDVESSSMKYVSHAASYPNLHTLGSRSL</sequence>
<dbReference type="SUPFAM" id="SSF81383">
    <property type="entry name" value="F-box domain"/>
    <property type="match status" value="1"/>
</dbReference>
<comment type="caution">
    <text evidence="3">The sequence shown here is derived from an EMBL/GenBank/DDBJ whole genome shotgun (WGS) entry which is preliminary data.</text>
</comment>
<dbReference type="Proteomes" id="UP000663864">
    <property type="component" value="Unassembled WGS sequence"/>
</dbReference>
<accession>A0A820C8R5</accession>
<dbReference type="InterPro" id="IPR001810">
    <property type="entry name" value="F-box_dom"/>
</dbReference>
<dbReference type="Pfam" id="PF00646">
    <property type="entry name" value="F-box"/>
    <property type="match status" value="1"/>
</dbReference>
<dbReference type="InterPro" id="IPR036047">
    <property type="entry name" value="F-box-like_dom_sf"/>
</dbReference>
<organism evidence="3 4">
    <name type="scientific">Rotaria sordida</name>
    <dbReference type="NCBI Taxonomy" id="392033"/>
    <lineage>
        <taxon>Eukaryota</taxon>
        <taxon>Metazoa</taxon>
        <taxon>Spiralia</taxon>
        <taxon>Gnathifera</taxon>
        <taxon>Rotifera</taxon>
        <taxon>Eurotatoria</taxon>
        <taxon>Bdelloidea</taxon>
        <taxon>Philodinida</taxon>
        <taxon>Philodinidae</taxon>
        <taxon>Rotaria</taxon>
    </lineage>
</organism>
<feature type="domain" description="F-box" evidence="1">
    <location>
        <begin position="5"/>
        <end position="52"/>
    </location>
</feature>
<dbReference type="AlphaFoldDB" id="A0A820C8R5"/>
<evidence type="ECO:0000259" key="1">
    <source>
        <dbReference type="PROSITE" id="PS50181"/>
    </source>
</evidence>
<dbReference type="EMBL" id="CAJOBD010014870">
    <property type="protein sequence ID" value="CAF4203588.1"/>
    <property type="molecule type" value="Genomic_DNA"/>
</dbReference>
<reference evidence="3" key="1">
    <citation type="submission" date="2021-02" db="EMBL/GenBank/DDBJ databases">
        <authorList>
            <person name="Nowell W R."/>
        </authorList>
    </citation>
    <scope>NUCLEOTIDE SEQUENCE</scope>
</reference>
<evidence type="ECO:0000313" key="2">
    <source>
        <dbReference type="EMBL" id="CAF0974676.1"/>
    </source>
</evidence>
<protein>
    <recommendedName>
        <fullName evidence="1">F-box domain-containing protein</fullName>
    </recommendedName>
</protein>